<reference evidence="1 2" key="1">
    <citation type="submission" date="2024-05" db="EMBL/GenBank/DDBJ databases">
        <title>Genome sequencing of Marine Estuary Bacteria, Shewanella vesiculosa and S. baltica, and Pseudomonas syringae.</title>
        <authorList>
            <person name="Gurung A."/>
            <person name="Maclea K.S."/>
        </authorList>
    </citation>
    <scope>NUCLEOTIDE SEQUENCE [LARGE SCALE GENOMIC DNA]</scope>
    <source>
        <strain evidence="1 2">1A</strain>
    </source>
</reference>
<dbReference type="EMBL" id="JBDPZN010000001">
    <property type="protein sequence ID" value="MEO3680932.1"/>
    <property type="molecule type" value="Genomic_DNA"/>
</dbReference>
<sequence>MNAELELINETIEDTLNQIEKTPAENEQSDKLVLLLLESIGERQLYIDSMIHDAVDDTFASSLSEQLLLTDTFISRCLKVMSHRQSLLNLKRTHERQIKVYQNIDSNR</sequence>
<name>A0ABV0FMF2_9GAMM</name>
<protein>
    <recommendedName>
        <fullName evidence="3">Flagella biosynthesis chaperone for FliD, FliT</fullName>
    </recommendedName>
</protein>
<evidence type="ECO:0008006" key="3">
    <source>
        <dbReference type="Google" id="ProtNLM"/>
    </source>
</evidence>
<dbReference type="Proteomes" id="UP001477278">
    <property type="component" value="Unassembled WGS sequence"/>
</dbReference>
<dbReference type="RefSeq" id="WP_347689442.1">
    <property type="nucleotide sequence ID" value="NZ_JBDPZN010000001.1"/>
</dbReference>
<comment type="caution">
    <text evidence="1">The sequence shown here is derived from an EMBL/GenBank/DDBJ whole genome shotgun (WGS) entry which is preliminary data.</text>
</comment>
<organism evidence="1 2">
    <name type="scientific">Shewanella vesiculosa</name>
    <dbReference type="NCBI Taxonomy" id="518738"/>
    <lineage>
        <taxon>Bacteria</taxon>
        <taxon>Pseudomonadati</taxon>
        <taxon>Pseudomonadota</taxon>
        <taxon>Gammaproteobacteria</taxon>
        <taxon>Alteromonadales</taxon>
        <taxon>Shewanellaceae</taxon>
        <taxon>Shewanella</taxon>
    </lineage>
</organism>
<keyword evidence="2" id="KW-1185">Reference proteome</keyword>
<evidence type="ECO:0000313" key="1">
    <source>
        <dbReference type="EMBL" id="MEO3680932.1"/>
    </source>
</evidence>
<accession>A0ABV0FMF2</accession>
<evidence type="ECO:0000313" key="2">
    <source>
        <dbReference type="Proteomes" id="UP001477278"/>
    </source>
</evidence>
<proteinExistence type="predicted"/>
<gene>
    <name evidence="1" type="ORF">ABHN84_01325</name>
</gene>